<dbReference type="Proteomes" id="UP000525923">
    <property type="component" value="Unassembled WGS sequence"/>
</dbReference>
<comment type="caution">
    <text evidence="1">The sequence shown here is derived from an EMBL/GenBank/DDBJ whole genome shotgun (WGS) entry which is preliminary data.</text>
</comment>
<name>A0A7W8CUJ2_9BACL</name>
<sequence length="45" mass="4944">MVKMNGGQLAGKSWSEKTLAFRIPVNGLPKKCSLFPLKNKVKLNA</sequence>
<dbReference type="EMBL" id="JACHHE010000007">
    <property type="protein sequence ID" value="MBB5181124.1"/>
    <property type="molecule type" value="Genomic_DNA"/>
</dbReference>
<dbReference type="RefSeq" id="WP_183736506.1">
    <property type="nucleotide sequence ID" value="NZ_JACHHE010000007.1"/>
</dbReference>
<dbReference type="AlphaFoldDB" id="A0A7W8CUJ2"/>
<evidence type="ECO:0000313" key="2">
    <source>
        <dbReference type="Proteomes" id="UP000525923"/>
    </source>
</evidence>
<keyword evidence="2" id="KW-1185">Reference proteome</keyword>
<gene>
    <name evidence="1" type="ORF">HNQ44_002589</name>
</gene>
<organism evidence="1 2">
    <name type="scientific">Planococcus koreensis</name>
    <dbReference type="NCBI Taxonomy" id="112331"/>
    <lineage>
        <taxon>Bacteria</taxon>
        <taxon>Bacillati</taxon>
        <taxon>Bacillota</taxon>
        <taxon>Bacilli</taxon>
        <taxon>Bacillales</taxon>
        <taxon>Caryophanaceae</taxon>
        <taxon>Planococcus</taxon>
    </lineage>
</organism>
<proteinExistence type="predicted"/>
<reference evidence="1 2" key="1">
    <citation type="submission" date="2020-08" db="EMBL/GenBank/DDBJ databases">
        <title>Genomic Encyclopedia of Type Strains, Phase IV (KMG-IV): sequencing the most valuable type-strain genomes for metagenomic binning, comparative biology and taxonomic classification.</title>
        <authorList>
            <person name="Goeker M."/>
        </authorList>
    </citation>
    <scope>NUCLEOTIDE SEQUENCE [LARGE SCALE GENOMIC DNA]</scope>
    <source>
        <strain evidence="1 2">DSM 15895</strain>
    </source>
</reference>
<accession>A0A7W8CUJ2</accession>
<evidence type="ECO:0000313" key="1">
    <source>
        <dbReference type="EMBL" id="MBB5181124.1"/>
    </source>
</evidence>
<protein>
    <submittedName>
        <fullName evidence="1">Uncharacterized protein</fullName>
    </submittedName>
</protein>